<dbReference type="PROSITE" id="PS00107">
    <property type="entry name" value="PROTEIN_KINASE_ATP"/>
    <property type="match status" value="1"/>
</dbReference>
<dbReference type="EMBL" id="ADBJ01000037">
    <property type="protein sequence ID" value="EFA78686.1"/>
    <property type="molecule type" value="Genomic_DNA"/>
</dbReference>
<keyword evidence="4" id="KW-0597">Phosphoprotein</keyword>
<dbReference type="FunFam" id="1.10.510.10:FF:000008">
    <property type="entry name" value="Non-specific serine/threonine protein kinase"/>
    <property type="match status" value="1"/>
</dbReference>
<feature type="compositionally biased region" description="Low complexity" evidence="13">
    <location>
        <begin position="13"/>
        <end position="23"/>
    </location>
</feature>
<dbReference type="FunCoup" id="D3BIR2">
    <property type="interactions" value="170"/>
</dbReference>
<keyword evidence="7 16" id="KW-0418">Kinase</keyword>
<evidence type="ECO:0000256" key="8">
    <source>
        <dbReference type="ARBA" id="ARBA00022840"/>
    </source>
</evidence>
<keyword evidence="8 11" id="KW-0067">ATP-binding</keyword>
<feature type="compositionally biased region" description="Polar residues" evidence="13">
    <location>
        <begin position="46"/>
        <end position="55"/>
    </location>
</feature>
<dbReference type="InterPro" id="IPR017441">
    <property type="entry name" value="Protein_kinase_ATP_BS"/>
</dbReference>
<dbReference type="RefSeq" id="XP_020430810.1">
    <property type="nucleotide sequence ID" value="XM_020578971.1"/>
</dbReference>
<evidence type="ECO:0000256" key="7">
    <source>
        <dbReference type="ARBA" id="ARBA00022777"/>
    </source>
</evidence>
<comment type="catalytic activity">
    <reaction evidence="10">
        <text>L-seryl-[protein] + ATP = O-phospho-L-seryl-[protein] + ADP + H(+)</text>
        <dbReference type="Rhea" id="RHEA:17989"/>
        <dbReference type="Rhea" id="RHEA-COMP:9863"/>
        <dbReference type="Rhea" id="RHEA-COMP:11604"/>
        <dbReference type="ChEBI" id="CHEBI:15378"/>
        <dbReference type="ChEBI" id="CHEBI:29999"/>
        <dbReference type="ChEBI" id="CHEBI:30616"/>
        <dbReference type="ChEBI" id="CHEBI:83421"/>
        <dbReference type="ChEBI" id="CHEBI:456216"/>
        <dbReference type="EC" id="2.7.11.1"/>
    </reaction>
</comment>
<dbReference type="Pfam" id="PF00069">
    <property type="entry name" value="Pkinase"/>
    <property type="match status" value="1"/>
</dbReference>
<dbReference type="SMART" id="SM00133">
    <property type="entry name" value="S_TK_X"/>
    <property type="match status" value="1"/>
</dbReference>
<protein>
    <recommendedName>
        <fullName evidence="1">non-specific serine/threonine protein kinase</fullName>
        <ecNumber evidence="1">2.7.11.1</ecNumber>
    </recommendedName>
</protein>
<evidence type="ECO:0000256" key="1">
    <source>
        <dbReference type="ARBA" id="ARBA00012513"/>
    </source>
</evidence>
<dbReference type="InterPro" id="IPR000719">
    <property type="entry name" value="Prot_kinase_dom"/>
</dbReference>
<dbReference type="SMART" id="SM00220">
    <property type="entry name" value="S_TKc"/>
    <property type="match status" value="1"/>
</dbReference>
<keyword evidence="2" id="KW-0145">Chemotaxis</keyword>
<keyword evidence="5" id="KW-0808">Transferase</keyword>
<organism evidence="16 17">
    <name type="scientific">Heterostelium pallidum (strain ATCC 26659 / Pp 5 / PN500)</name>
    <name type="common">Cellular slime mold</name>
    <name type="synonym">Polysphondylium pallidum</name>
    <dbReference type="NCBI Taxonomy" id="670386"/>
    <lineage>
        <taxon>Eukaryota</taxon>
        <taxon>Amoebozoa</taxon>
        <taxon>Evosea</taxon>
        <taxon>Eumycetozoa</taxon>
        <taxon>Dictyostelia</taxon>
        <taxon>Acytosteliales</taxon>
        <taxon>Acytosteliaceae</taxon>
        <taxon>Heterostelium</taxon>
    </lineage>
</organism>
<dbReference type="AlphaFoldDB" id="D3BIR2"/>
<feature type="domain" description="Protein kinase" evidence="14">
    <location>
        <begin position="164"/>
        <end position="418"/>
    </location>
</feature>
<evidence type="ECO:0000256" key="2">
    <source>
        <dbReference type="ARBA" id="ARBA00022500"/>
    </source>
</evidence>
<dbReference type="PANTHER" id="PTHR24351">
    <property type="entry name" value="RIBOSOMAL PROTEIN S6 KINASE"/>
    <property type="match status" value="1"/>
</dbReference>
<dbReference type="GO" id="GO:0030334">
    <property type="term" value="P:regulation of cell migration"/>
    <property type="evidence" value="ECO:0007669"/>
    <property type="project" value="UniProtKB-ARBA"/>
</dbReference>
<gene>
    <name evidence="16" type="primary">pkgB</name>
    <name evidence="16" type="ORF">PPL_08147</name>
</gene>
<dbReference type="FunFam" id="3.30.200.20:FF:000048">
    <property type="entry name" value="Non-specific serine/threonine protein kinase"/>
    <property type="match status" value="1"/>
</dbReference>
<dbReference type="InterPro" id="IPR045270">
    <property type="entry name" value="STKc_AGC"/>
</dbReference>
<dbReference type="GO" id="GO:0106310">
    <property type="term" value="F:protein serine kinase activity"/>
    <property type="evidence" value="ECO:0007669"/>
    <property type="project" value="RHEA"/>
</dbReference>
<proteinExistence type="inferred from homology"/>
<evidence type="ECO:0000256" key="11">
    <source>
        <dbReference type="PROSITE-ProRule" id="PRU10141"/>
    </source>
</evidence>
<comment type="caution">
    <text evidence="16">The sequence shown here is derived from an EMBL/GenBank/DDBJ whole genome shotgun (WGS) entry which is preliminary data.</text>
</comment>
<feature type="binding site" evidence="11">
    <location>
        <position position="193"/>
    </location>
    <ligand>
        <name>ATP</name>
        <dbReference type="ChEBI" id="CHEBI:30616"/>
    </ligand>
</feature>
<dbReference type="GO" id="GO:0032060">
    <property type="term" value="P:bleb assembly"/>
    <property type="evidence" value="ECO:0007669"/>
    <property type="project" value="UniProtKB-ARBA"/>
</dbReference>
<dbReference type="GO" id="GO:0050920">
    <property type="term" value="P:regulation of chemotaxis"/>
    <property type="evidence" value="ECO:0007669"/>
    <property type="project" value="UniProtKB-ARBA"/>
</dbReference>
<dbReference type="InterPro" id="IPR017892">
    <property type="entry name" value="Pkinase_C"/>
</dbReference>
<keyword evidence="6 11" id="KW-0547">Nucleotide-binding</keyword>
<dbReference type="Gene3D" id="1.10.510.10">
    <property type="entry name" value="Transferase(Phosphotransferase) domain 1"/>
    <property type="match status" value="1"/>
</dbReference>
<evidence type="ECO:0000259" key="15">
    <source>
        <dbReference type="PROSITE" id="PS51285"/>
    </source>
</evidence>
<feature type="compositionally biased region" description="Polar residues" evidence="13">
    <location>
        <begin position="129"/>
        <end position="139"/>
    </location>
</feature>
<feature type="domain" description="AGC-kinase C-terminal" evidence="15">
    <location>
        <begin position="419"/>
        <end position="490"/>
    </location>
</feature>
<dbReference type="CDD" id="cd05123">
    <property type="entry name" value="STKc_AGC"/>
    <property type="match status" value="1"/>
</dbReference>
<dbReference type="GO" id="GO:0005524">
    <property type="term" value="F:ATP binding"/>
    <property type="evidence" value="ECO:0007669"/>
    <property type="project" value="UniProtKB-UniRule"/>
</dbReference>
<evidence type="ECO:0000256" key="5">
    <source>
        <dbReference type="ARBA" id="ARBA00022679"/>
    </source>
</evidence>
<dbReference type="PROSITE" id="PS51285">
    <property type="entry name" value="AGC_KINASE_CTER"/>
    <property type="match status" value="1"/>
</dbReference>
<dbReference type="InterPro" id="IPR011009">
    <property type="entry name" value="Kinase-like_dom_sf"/>
</dbReference>
<sequence length="490" mass="53915">MGKTHSKEKRSSSTKSPKQSSTGKPKRGSVKNPEGGSATGADKHSNGSVEANNASIDVLSAATVDSTSQQQSAATSPQSEQQQQQQDSTSPKQPASPSLSPNNGSLSNNNNNNNGSLNDNKENGANVVDSASTPDSPSTAGDDDEGPEEIIFSKNKQTVTKDDFELLTVIGKGSFGKVMQVKKKDDNKIYAMKVLRKDAIIARKQVNHTKSEKSILQCISHPFIVNLHFAFQTRDKLYMILDFVNGGELFFHLKREGRFSEARVKLYAAEIVSALAHLHQQEIVYRDLKPENILLDSDGHICITDFGLSKKIETTDGTFTFCGTPEYLAPEVLNGHGHGCAVDWWSLGTLLFEMLTGLPPFYSQNVSMMYQKILNGELKIPSYISPEAKSLLEGLLTREVDKRLGSKGGNEVKNHPWFKNIDWEKLDRKEIEVHFKPKVKSGTDISQIDPLFTQERPLDSVVETTTLADAVSKDNSFEGFTYVADSVLKD</sequence>
<keyword evidence="17" id="KW-1185">Reference proteome</keyword>
<dbReference type="Proteomes" id="UP000001396">
    <property type="component" value="Unassembled WGS sequence"/>
</dbReference>
<evidence type="ECO:0000313" key="17">
    <source>
        <dbReference type="Proteomes" id="UP000001396"/>
    </source>
</evidence>
<dbReference type="GO" id="GO:1904630">
    <property type="term" value="P:cellular response to diterpene"/>
    <property type="evidence" value="ECO:0007669"/>
    <property type="project" value="UniProtKB-ARBA"/>
</dbReference>
<evidence type="ECO:0000256" key="13">
    <source>
        <dbReference type="SAM" id="MobiDB-lite"/>
    </source>
</evidence>
<dbReference type="Pfam" id="PF00433">
    <property type="entry name" value="Pkinase_C"/>
    <property type="match status" value="1"/>
</dbReference>
<evidence type="ECO:0000256" key="4">
    <source>
        <dbReference type="ARBA" id="ARBA00022553"/>
    </source>
</evidence>
<name>D3BIR2_HETP5</name>
<evidence type="ECO:0000256" key="3">
    <source>
        <dbReference type="ARBA" id="ARBA00022527"/>
    </source>
</evidence>
<dbReference type="Gene3D" id="3.30.200.20">
    <property type="entry name" value="Phosphorylase Kinase, domain 1"/>
    <property type="match status" value="1"/>
</dbReference>
<dbReference type="PROSITE" id="PS50011">
    <property type="entry name" value="PROTEIN_KINASE_DOM"/>
    <property type="match status" value="1"/>
</dbReference>
<dbReference type="InterPro" id="IPR008271">
    <property type="entry name" value="Ser/Thr_kinase_AS"/>
</dbReference>
<dbReference type="SUPFAM" id="SSF56112">
    <property type="entry name" value="Protein kinase-like (PK-like)"/>
    <property type="match status" value="1"/>
</dbReference>
<dbReference type="GO" id="GO:0110094">
    <property type="term" value="P:polyphosphate-mediated signaling"/>
    <property type="evidence" value="ECO:0007669"/>
    <property type="project" value="UniProtKB-ARBA"/>
</dbReference>
<reference evidence="16 17" key="1">
    <citation type="journal article" date="2011" name="Genome Res.">
        <title>Phylogeny-wide analysis of social amoeba genomes highlights ancient origins for complex intercellular communication.</title>
        <authorList>
            <person name="Heidel A.J."/>
            <person name="Lawal H.M."/>
            <person name="Felder M."/>
            <person name="Schilde C."/>
            <person name="Helps N.R."/>
            <person name="Tunggal B."/>
            <person name="Rivero F."/>
            <person name="John U."/>
            <person name="Schleicher M."/>
            <person name="Eichinger L."/>
            <person name="Platzer M."/>
            <person name="Noegel A.A."/>
            <person name="Schaap P."/>
            <person name="Gloeckner G."/>
        </authorList>
    </citation>
    <scope>NUCLEOTIDE SEQUENCE [LARGE SCALE GENOMIC DNA]</scope>
    <source>
        <strain evidence="17">ATCC 26659 / Pp 5 / PN500</strain>
    </source>
</reference>
<dbReference type="GeneID" id="31363627"/>
<dbReference type="STRING" id="670386.D3BIR2"/>
<dbReference type="InParanoid" id="D3BIR2"/>
<evidence type="ECO:0000313" key="16">
    <source>
        <dbReference type="EMBL" id="EFA78686.1"/>
    </source>
</evidence>
<dbReference type="GO" id="GO:1905303">
    <property type="term" value="P:positive regulation of macropinocytosis"/>
    <property type="evidence" value="ECO:0007669"/>
    <property type="project" value="UniProtKB-ARBA"/>
</dbReference>
<comment type="catalytic activity">
    <reaction evidence="9">
        <text>L-threonyl-[protein] + ATP = O-phospho-L-threonyl-[protein] + ADP + H(+)</text>
        <dbReference type="Rhea" id="RHEA:46608"/>
        <dbReference type="Rhea" id="RHEA-COMP:11060"/>
        <dbReference type="Rhea" id="RHEA-COMP:11605"/>
        <dbReference type="ChEBI" id="CHEBI:15378"/>
        <dbReference type="ChEBI" id="CHEBI:30013"/>
        <dbReference type="ChEBI" id="CHEBI:30616"/>
        <dbReference type="ChEBI" id="CHEBI:61977"/>
        <dbReference type="ChEBI" id="CHEBI:456216"/>
        <dbReference type="EC" id="2.7.11.1"/>
    </reaction>
</comment>
<evidence type="ECO:0000256" key="12">
    <source>
        <dbReference type="RuleBase" id="RU000304"/>
    </source>
</evidence>
<evidence type="ECO:0000256" key="9">
    <source>
        <dbReference type="ARBA" id="ARBA00047899"/>
    </source>
</evidence>
<comment type="similarity">
    <text evidence="12">Belongs to the protein kinase superfamily.</text>
</comment>
<accession>D3BIR2</accession>
<keyword evidence="3 12" id="KW-0723">Serine/threonine-protein kinase</keyword>
<dbReference type="EC" id="2.7.11.1" evidence="1"/>
<dbReference type="GO" id="GO:0031269">
    <property type="term" value="P:pseudopodium assembly"/>
    <property type="evidence" value="ECO:0007669"/>
    <property type="project" value="UniProtKB-ARBA"/>
</dbReference>
<dbReference type="OMA" id="KGSIFAM"/>
<evidence type="ECO:0000259" key="14">
    <source>
        <dbReference type="PROSITE" id="PS50011"/>
    </source>
</evidence>
<feature type="compositionally biased region" description="Low complexity" evidence="13">
    <location>
        <begin position="60"/>
        <end position="118"/>
    </location>
</feature>
<dbReference type="PROSITE" id="PS00108">
    <property type="entry name" value="PROTEIN_KINASE_ST"/>
    <property type="match status" value="1"/>
</dbReference>
<dbReference type="GO" id="GO:0046580">
    <property type="term" value="P:negative regulation of Ras protein signal transduction"/>
    <property type="evidence" value="ECO:0007669"/>
    <property type="project" value="UniProtKB-ARBA"/>
</dbReference>
<feature type="region of interest" description="Disordered" evidence="13">
    <location>
        <begin position="1"/>
        <end position="154"/>
    </location>
</feature>
<dbReference type="GO" id="GO:0004691">
    <property type="term" value="F:cAMP-dependent protein kinase activity"/>
    <property type="evidence" value="ECO:0007669"/>
    <property type="project" value="UniProtKB-ARBA"/>
</dbReference>
<dbReference type="InterPro" id="IPR000961">
    <property type="entry name" value="AGC-kinase_C"/>
</dbReference>
<evidence type="ECO:0000256" key="10">
    <source>
        <dbReference type="ARBA" id="ARBA00048679"/>
    </source>
</evidence>
<evidence type="ECO:0000256" key="6">
    <source>
        <dbReference type="ARBA" id="ARBA00022741"/>
    </source>
</evidence>
<dbReference type="GO" id="GO:0043327">
    <property type="term" value="P:chemotaxis to cAMP"/>
    <property type="evidence" value="ECO:0007669"/>
    <property type="project" value="UniProtKB-ARBA"/>
</dbReference>